<keyword evidence="2" id="KW-1185">Reference proteome</keyword>
<reference evidence="2" key="1">
    <citation type="journal article" date="2014" name="Science">
        <title>Ancient hybridizations among the ancestral genomes of bread wheat.</title>
        <authorList>
            <consortium name="International Wheat Genome Sequencing Consortium,"/>
            <person name="Marcussen T."/>
            <person name="Sandve S.R."/>
            <person name="Heier L."/>
            <person name="Spannagl M."/>
            <person name="Pfeifer M."/>
            <person name="Jakobsen K.S."/>
            <person name="Wulff B.B."/>
            <person name="Steuernagel B."/>
            <person name="Mayer K.F."/>
            <person name="Olsen O.A."/>
        </authorList>
    </citation>
    <scope>NUCLEOTIDE SEQUENCE [LARGE SCALE GENOMIC DNA]</scope>
    <source>
        <strain evidence="2">cv. AL8/78</strain>
    </source>
</reference>
<accession>A0A453I9X6</accession>
<name>A0A453I9X6_AEGTS</name>
<reference evidence="2" key="2">
    <citation type="journal article" date="2017" name="Nat. Plants">
        <title>The Aegilops tauschii genome reveals multiple impacts of transposons.</title>
        <authorList>
            <person name="Zhao G."/>
            <person name="Zou C."/>
            <person name="Li K."/>
            <person name="Wang K."/>
            <person name="Li T."/>
            <person name="Gao L."/>
            <person name="Zhang X."/>
            <person name="Wang H."/>
            <person name="Yang Z."/>
            <person name="Liu X."/>
            <person name="Jiang W."/>
            <person name="Mao L."/>
            <person name="Kong X."/>
            <person name="Jiao Y."/>
            <person name="Jia J."/>
        </authorList>
    </citation>
    <scope>NUCLEOTIDE SEQUENCE [LARGE SCALE GENOMIC DNA]</scope>
    <source>
        <strain evidence="2">cv. AL8/78</strain>
    </source>
</reference>
<dbReference type="PANTHER" id="PTHR33085:SF42">
    <property type="entry name" value="DUF1618 DOMAIN-CONTAINING PROTEIN"/>
    <property type="match status" value="1"/>
</dbReference>
<reference evidence="1" key="4">
    <citation type="submission" date="2019-03" db="UniProtKB">
        <authorList>
            <consortium name="EnsemblPlants"/>
        </authorList>
    </citation>
    <scope>IDENTIFICATION</scope>
</reference>
<sequence length="397" mass="44979">YSEAKWPLHHLRLIEPTATPTKGIEGIRSTINPGNLPCPVVCATGEQVGVSGSKRKRRKHYVYLVFDDWSYGYSIHKEYPINPIYLSVGNTRLFCLSEASFEMLHWEPLCPPPLGRRRSKEWSWQRLEKPPFKSYNVTSYAVHPQRCTIFVSTKMNDIEATFSFDMEKQKWEQLGSWALPFAGRGHFDPYLNAFVGLSKDSDTLGQVYSCCLSSSSTGHGLEWKLGKERLFSQDPAERHVGATLVYVGQSKFCLVQCVSIEDESDGPKLKEEGNVGGPVYRTEDRGADLKLNEGDVQELKEEGDVQELKEEGDVDGPGYSIEDEGYDQELMDEGYDQELMEERYVPCCCLYRLTTFSLSYDIKGDLTTGNSCRVLYYKVPEAITSSFLVEDPVAFCM</sequence>
<evidence type="ECO:0000313" key="1">
    <source>
        <dbReference type="EnsemblPlants" id="AET4Gv20495600.2"/>
    </source>
</evidence>
<protein>
    <submittedName>
        <fullName evidence="1">Uncharacterized protein</fullName>
    </submittedName>
</protein>
<dbReference type="Gramene" id="AET4Gv20495600.2">
    <property type="protein sequence ID" value="AET4Gv20495600.2"/>
    <property type="gene ID" value="AET4Gv20495600"/>
</dbReference>
<dbReference type="PANTHER" id="PTHR33085">
    <property type="entry name" value="OS12G0113100 PROTEIN-RELATED"/>
    <property type="match status" value="1"/>
</dbReference>
<dbReference type="InterPro" id="IPR012871">
    <property type="entry name" value="DUF1668_ORYSA"/>
</dbReference>
<dbReference type="Proteomes" id="UP000015105">
    <property type="component" value="Chromosome 4D"/>
</dbReference>
<proteinExistence type="predicted"/>
<dbReference type="AlphaFoldDB" id="A0A453I9X6"/>
<dbReference type="Pfam" id="PF07893">
    <property type="entry name" value="DUF1668"/>
    <property type="match status" value="1"/>
</dbReference>
<organism evidence="1 2">
    <name type="scientific">Aegilops tauschii subsp. strangulata</name>
    <name type="common">Goatgrass</name>
    <dbReference type="NCBI Taxonomy" id="200361"/>
    <lineage>
        <taxon>Eukaryota</taxon>
        <taxon>Viridiplantae</taxon>
        <taxon>Streptophyta</taxon>
        <taxon>Embryophyta</taxon>
        <taxon>Tracheophyta</taxon>
        <taxon>Spermatophyta</taxon>
        <taxon>Magnoliopsida</taxon>
        <taxon>Liliopsida</taxon>
        <taxon>Poales</taxon>
        <taxon>Poaceae</taxon>
        <taxon>BOP clade</taxon>
        <taxon>Pooideae</taxon>
        <taxon>Triticodae</taxon>
        <taxon>Triticeae</taxon>
        <taxon>Triticinae</taxon>
        <taxon>Aegilops</taxon>
    </lineage>
</organism>
<dbReference type="EnsemblPlants" id="AET4Gv20495600.2">
    <property type="protein sequence ID" value="AET4Gv20495600.2"/>
    <property type="gene ID" value="AET4Gv20495600"/>
</dbReference>
<reference evidence="1" key="3">
    <citation type="journal article" date="2017" name="Nature">
        <title>Genome sequence of the progenitor of the wheat D genome Aegilops tauschii.</title>
        <authorList>
            <person name="Luo M.C."/>
            <person name="Gu Y.Q."/>
            <person name="Puiu D."/>
            <person name="Wang H."/>
            <person name="Twardziok S.O."/>
            <person name="Deal K.R."/>
            <person name="Huo N."/>
            <person name="Zhu T."/>
            <person name="Wang L."/>
            <person name="Wang Y."/>
            <person name="McGuire P.E."/>
            <person name="Liu S."/>
            <person name="Long H."/>
            <person name="Ramasamy R.K."/>
            <person name="Rodriguez J.C."/>
            <person name="Van S.L."/>
            <person name="Yuan L."/>
            <person name="Wang Z."/>
            <person name="Xia Z."/>
            <person name="Xiao L."/>
            <person name="Anderson O.D."/>
            <person name="Ouyang S."/>
            <person name="Liang Y."/>
            <person name="Zimin A.V."/>
            <person name="Pertea G."/>
            <person name="Qi P."/>
            <person name="Bennetzen J.L."/>
            <person name="Dai X."/>
            <person name="Dawson M.W."/>
            <person name="Muller H.G."/>
            <person name="Kugler K."/>
            <person name="Rivarola-Duarte L."/>
            <person name="Spannagl M."/>
            <person name="Mayer K.F.X."/>
            <person name="Lu F.H."/>
            <person name="Bevan M.W."/>
            <person name="Leroy P."/>
            <person name="Li P."/>
            <person name="You F.M."/>
            <person name="Sun Q."/>
            <person name="Liu Z."/>
            <person name="Lyons E."/>
            <person name="Wicker T."/>
            <person name="Salzberg S.L."/>
            <person name="Devos K.M."/>
            <person name="Dvorak J."/>
        </authorList>
    </citation>
    <scope>NUCLEOTIDE SEQUENCE [LARGE SCALE GENOMIC DNA]</scope>
    <source>
        <strain evidence="1">cv. AL8/78</strain>
    </source>
</reference>
<evidence type="ECO:0000313" key="2">
    <source>
        <dbReference type="Proteomes" id="UP000015105"/>
    </source>
</evidence>
<reference evidence="1" key="5">
    <citation type="journal article" date="2021" name="G3 (Bethesda)">
        <title>Aegilops tauschii genome assembly Aet v5.0 features greater sequence contiguity and improved annotation.</title>
        <authorList>
            <person name="Wang L."/>
            <person name="Zhu T."/>
            <person name="Rodriguez J.C."/>
            <person name="Deal K.R."/>
            <person name="Dubcovsky J."/>
            <person name="McGuire P.E."/>
            <person name="Lux T."/>
            <person name="Spannagl M."/>
            <person name="Mayer K.F.X."/>
            <person name="Baldrich P."/>
            <person name="Meyers B.C."/>
            <person name="Huo N."/>
            <person name="Gu Y.Q."/>
            <person name="Zhou H."/>
            <person name="Devos K.M."/>
            <person name="Bennetzen J.L."/>
            <person name="Unver T."/>
            <person name="Budak H."/>
            <person name="Gulick P.J."/>
            <person name="Galiba G."/>
            <person name="Kalapos B."/>
            <person name="Nelson D.R."/>
            <person name="Li P."/>
            <person name="You F.M."/>
            <person name="Luo M.C."/>
            <person name="Dvorak J."/>
        </authorList>
    </citation>
    <scope>NUCLEOTIDE SEQUENCE [LARGE SCALE GENOMIC DNA]</scope>
    <source>
        <strain evidence="1">cv. AL8/78</strain>
    </source>
</reference>